<dbReference type="EMBL" id="JBBPBM010000096">
    <property type="protein sequence ID" value="KAK8508948.1"/>
    <property type="molecule type" value="Genomic_DNA"/>
</dbReference>
<proteinExistence type="predicted"/>
<evidence type="ECO:0000313" key="1">
    <source>
        <dbReference type="EMBL" id="KAK8508948.1"/>
    </source>
</evidence>
<organism evidence="1 2">
    <name type="scientific">Hibiscus sabdariffa</name>
    <name type="common">roselle</name>
    <dbReference type="NCBI Taxonomy" id="183260"/>
    <lineage>
        <taxon>Eukaryota</taxon>
        <taxon>Viridiplantae</taxon>
        <taxon>Streptophyta</taxon>
        <taxon>Embryophyta</taxon>
        <taxon>Tracheophyta</taxon>
        <taxon>Spermatophyta</taxon>
        <taxon>Magnoliopsida</taxon>
        <taxon>eudicotyledons</taxon>
        <taxon>Gunneridae</taxon>
        <taxon>Pentapetalae</taxon>
        <taxon>rosids</taxon>
        <taxon>malvids</taxon>
        <taxon>Malvales</taxon>
        <taxon>Malvaceae</taxon>
        <taxon>Malvoideae</taxon>
        <taxon>Hibiscus</taxon>
    </lineage>
</organism>
<protein>
    <submittedName>
        <fullName evidence="1">Uncharacterized protein</fullName>
    </submittedName>
</protein>
<sequence length="84" mass="9512">MKICVIIRDLPERFRVPAATQSLPRRGSECQQQPCASLPHEQGPRCHSATIRLAMVSTNVVFLFDCSCIRRWLLSLDTTTANLR</sequence>
<dbReference type="Proteomes" id="UP001472677">
    <property type="component" value="Unassembled WGS sequence"/>
</dbReference>
<accession>A0ABR2BP62</accession>
<keyword evidence="2" id="KW-1185">Reference proteome</keyword>
<comment type="caution">
    <text evidence="1">The sequence shown here is derived from an EMBL/GenBank/DDBJ whole genome shotgun (WGS) entry which is preliminary data.</text>
</comment>
<evidence type="ECO:0000313" key="2">
    <source>
        <dbReference type="Proteomes" id="UP001472677"/>
    </source>
</evidence>
<gene>
    <name evidence="1" type="ORF">V6N12_058093</name>
</gene>
<name>A0ABR2BP62_9ROSI</name>
<reference evidence="1 2" key="1">
    <citation type="journal article" date="2024" name="G3 (Bethesda)">
        <title>Genome assembly of Hibiscus sabdariffa L. provides insights into metabolisms of medicinal natural products.</title>
        <authorList>
            <person name="Kim T."/>
        </authorList>
    </citation>
    <scope>NUCLEOTIDE SEQUENCE [LARGE SCALE GENOMIC DNA]</scope>
    <source>
        <strain evidence="1">TK-2024</strain>
        <tissue evidence="1">Old leaves</tissue>
    </source>
</reference>